<reference evidence="2 3" key="1">
    <citation type="submission" date="2014-07" db="EMBL/GenBank/DDBJ databases">
        <authorList>
            <person name="Wibberg Daniel"/>
        </authorList>
    </citation>
    <scope>NUCLEOTIDE SEQUENCE [LARGE SCALE GENOMIC DNA]</scope>
</reference>
<evidence type="ECO:0000313" key="2">
    <source>
        <dbReference type="EMBL" id="CEE00600.1"/>
    </source>
</evidence>
<dbReference type="EMBL" id="CCRF01000027">
    <property type="protein sequence ID" value="CEE00600.1"/>
    <property type="molecule type" value="Genomic_DNA"/>
</dbReference>
<keyword evidence="1" id="KW-0812">Transmembrane</keyword>
<dbReference type="AlphaFoldDB" id="A0A090IYH0"/>
<dbReference type="RefSeq" id="WP_156103167.1">
    <property type="nucleotide sequence ID" value="NZ_CCRF01000027.1"/>
</dbReference>
<organism evidence="2 3">
    <name type="scientific">Caldibacillus thermoamylovorans</name>
    <dbReference type="NCBI Taxonomy" id="35841"/>
    <lineage>
        <taxon>Bacteria</taxon>
        <taxon>Bacillati</taxon>
        <taxon>Bacillota</taxon>
        <taxon>Bacilli</taxon>
        <taxon>Bacillales</taxon>
        <taxon>Bacillaceae</taxon>
        <taxon>Caldibacillus</taxon>
    </lineage>
</organism>
<evidence type="ECO:0000256" key="1">
    <source>
        <dbReference type="SAM" id="Phobius"/>
    </source>
</evidence>
<keyword evidence="1" id="KW-0472">Membrane</keyword>
<keyword evidence="3" id="KW-1185">Reference proteome</keyword>
<sequence>MKVWEGALIDAPPYAPTEVFYLARINMNIVFLNSMVGVKYTLLFGLLIAF</sequence>
<gene>
    <name evidence="2" type="ORF">BT1A1_0749</name>
</gene>
<name>A0A090IYH0_9BACI</name>
<accession>A0A090IYH0</accession>
<proteinExistence type="predicted"/>
<keyword evidence="1" id="KW-1133">Transmembrane helix</keyword>
<feature type="transmembrane region" description="Helical" evidence="1">
    <location>
        <begin position="29"/>
        <end position="49"/>
    </location>
</feature>
<evidence type="ECO:0000313" key="3">
    <source>
        <dbReference type="Proteomes" id="UP000040576"/>
    </source>
</evidence>
<protein>
    <submittedName>
        <fullName evidence="2">Putative membrane protein</fullName>
    </submittedName>
</protein>
<dbReference type="Proteomes" id="UP000040576">
    <property type="component" value="Unassembled WGS sequence"/>
</dbReference>